<feature type="non-terminal residue" evidence="1">
    <location>
        <position position="1"/>
    </location>
</feature>
<reference evidence="1" key="1">
    <citation type="submission" date="2015-04" db="EMBL/GenBank/DDBJ databases">
        <title>The genome sequence of the plant pathogenic Rhizarian Plasmodiophora brassicae reveals insights in its biotrophic life cycle and the origin of chitin synthesis.</title>
        <authorList>
            <person name="Schwelm A."/>
            <person name="Fogelqvist J."/>
            <person name="Knaust A."/>
            <person name="Julke S."/>
            <person name="Lilja T."/>
            <person name="Dhandapani V."/>
            <person name="Bonilla-Rosso G."/>
            <person name="Karlsson M."/>
            <person name="Shevchenko A."/>
            <person name="Choi S.R."/>
            <person name="Kim H.G."/>
            <person name="Park J.Y."/>
            <person name="Lim Y.P."/>
            <person name="Ludwig-Muller J."/>
            <person name="Dixelius C."/>
        </authorList>
    </citation>
    <scope>NUCLEOTIDE SEQUENCE</scope>
    <source>
        <tissue evidence="1">Potato root galls</tissue>
    </source>
</reference>
<protein>
    <submittedName>
        <fullName evidence="1">Uncharacterized protein</fullName>
    </submittedName>
</protein>
<organism evidence="1">
    <name type="scientific">Spongospora subterranea</name>
    <dbReference type="NCBI Taxonomy" id="70186"/>
    <lineage>
        <taxon>Eukaryota</taxon>
        <taxon>Sar</taxon>
        <taxon>Rhizaria</taxon>
        <taxon>Endomyxa</taxon>
        <taxon>Phytomyxea</taxon>
        <taxon>Plasmodiophorida</taxon>
        <taxon>Plasmodiophoridae</taxon>
        <taxon>Spongospora</taxon>
    </lineage>
</organism>
<dbReference type="AlphaFoldDB" id="A0A0H5QUZ8"/>
<accession>A0A0H5QUZ8</accession>
<dbReference type="EMBL" id="HACM01005351">
    <property type="protein sequence ID" value="CRZ05793.1"/>
    <property type="molecule type" value="Transcribed_RNA"/>
</dbReference>
<name>A0A0H5QUZ8_9EUKA</name>
<evidence type="ECO:0000313" key="1">
    <source>
        <dbReference type="EMBL" id="CRZ05793.1"/>
    </source>
</evidence>
<proteinExistence type="predicted"/>
<sequence length="558" mass="63159">SRRISHGPSVLIHPTFETMTARATEPVNCEDREGAHRCNQPCEPPSAEAQQYELRCQDAHERCIAGHRFMILCCKRFSEVAEHLRTASGRLLYSVHVEGSDSFSLLGNGHRLFVKILRTECSSLRSEYDRASSRVATMVAGLRRQADMVGNVCTLLQKKICAASLAMHEDHLAFVHSLDKGDLRGNPSMETAQLDYTNGQPNCSEPGSASSLVDLFSTEYRCSVENLKSCTERSLNAYGLVEMEIQQYVEAACEMVRYEFNCIDKMHCDVYEGLVNTLPTSVKTEDESAEFIQFSCGISLKKDERVDYVKHVKVDQFDLIRSQFDLGCEFLIRVTDHVSAHIDILDNFLMSTSQPLAKLGRSTFRAAKSLRDFIFQRVQPFKSCQKRCFATLSDLRNSCHELSEKSSTAQSQVAALTTRCQNMQDIVQKSTAAKDKLDAEWQRCCDQLEKSATSSASSMQDISTYLDEKLNLRRAKSTIKLQEHVIQIAHKRSAAIQVVSELETQMELESANFVNVVKNLLISIQVWDNERIGIMNSSFKEIFGLLEELYRRNRLRTE</sequence>